<organism evidence="3 4">
    <name type="scientific">Subtercola vilae</name>
    <dbReference type="NCBI Taxonomy" id="2056433"/>
    <lineage>
        <taxon>Bacteria</taxon>
        <taxon>Bacillati</taxon>
        <taxon>Actinomycetota</taxon>
        <taxon>Actinomycetes</taxon>
        <taxon>Micrococcales</taxon>
        <taxon>Microbacteriaceae</taxon>
        <taxon>Subtercola</taxon>
    </lineage>
</organism>
<reference evidence="3 4" key="1">
    <citation type="journal article" date="2019" name="Microorganisms">
        <title>Systematic Affiliation and Genome Analysis of Subtercola vilae DB165(T) with Particular Emphasis on Cold Adaptation of an Isolate from a High-Altitude Cold Volcano Lake.</title>
        <authorList>
            <person name="Villalobos A.S."/>
            <person name="Wiese J."/>
            <person name="Imhoff J.F."/>
            <person name="Dorador C."/>
            <person name="Keller A."/>
            <person name="Hentschel U."/>
        </authorList>
    </citation>
    <scope>NUCLEOTIDE SEQUENCE [LARGE SCALE GENOMIC DNA]</scope>
    <source>
        <strain evidence="3 4">DB165</strain>
    </source>
</reference>
<gene>
    <name evidence="3" type="ORF">D4765_15765</name>
</gene>
<name>A0A4T2BLB7_9MICO</name>
<keyword evidence="2" id="KW-0472">Membrane</keyword>
<accession>A0A4T2BLB7</accession>
<feature type="transmembrane region" description="Helical" evidence="2">
    <location>
        <begin position="160"/>
        <end position="183"/>
    </location>
</feature>
<comment type="caution">
    <text evidence="3">The sequence shown here is derived from an EMBL/GenBank/DDBJ whole genome shotgun (WGS) entry which is preliminary data.</text>
</comment>
<evidence type="ECO:0008006" key="5">
    <source>
        <dbReference type="Google" id="ProtNLM"/>
    </source>
</evidence>
<dbReference type="Proteomes" id="UP000306192">
    <property type="component" value="Unassembled WGS sequence"/>
</dbReference>
<dbReference type="EMBL" id="QYRT01000040">
    <property type="protein sequence ID" value="TIH32295.1"/>
    <property type="molecule type" value="Genomic_DNA"/>
</dbReference>
<evidence type="ECO:0000256" key="2">
    <source>
        <dbReference type="SAM" id="Phobius"/>
    </source>
</evidence>
<dbReference type="OrthoDB" id="4981704at2"/>
<keyword evidence="4" id="KW-1185">Reference proteome</keyword>
<proteinExistence type="predicted"/>
<protein>
    <recommendedName>
        <fullName evidence="5">DNA polymerase III subunit gamma/tau</fullName>
    </recommendedName>
</protein>
<evidence type="ECO:0000256" key="1">
    <source>
        <dbReference type="SAM" id="MobiDB-lite"/>
    </source>
</evidence>
<feature type="transmembrane region" description="Helical" evidence="2">
    <location>
        <begin position="190"/>
        <end position="209"/>
    </location>
</feature>
<keyword evidence="2" id="KW-0812">Transmembrane</keyword>
<evidence type="ECO:0000313" key="3">
    <source>
        <dbReference type="EMBL" id="TIH32295.1"/>
    </source>
</evidence>
<dbReference type="AlphaFoldDB" id="A0A4T2BLB7"/>
<feature type="transmembrane region" description="Helical" evidence="2">
    <location>
        <begin position="124"/>
        <end position="148"/>
    </location>
</feature>
<evidence type="ECO:0000313" key="4">
    <source>
        <dbReference type="Proteomes" id="UP000306192"/>
    </source>
</evidence>
<dbReference type="RefSeq" id="WP_136643272.1">
    <property type="nucleotide sequence ID" value="NZ_QYRT01000040.1"/>
</dbReference>
<sequence>MARDPFDDALSWGDQNDPTYVEGEPSGIDDDELSEAEKSGTRSGPGEDPFISSTGAAVSGVGLQHESRKGPRWASRAVPDEKASAANAEAVASARATQVEAERDAAADDDLAAAEADGRQLSSAALITFGIIGGILLLYTVGWLVVFIRNPLAPTGLAEIVQNLQGVLAIAAPALWFIVTLLLAARRRVAVRLIWLILGVVVLVPWPFLTGK</sequence>
<feature type="region of interest" description="Disordered" evidence="1">
    <location>
        <begin position="1"/>
        <end position="80"/>
    </location>
</feature>
<keyword evidence="2" id="KW-1133">Transmembrane helix</keyword>